<keyword evidence="1" id="KW-0472">Membrane</keyword>
<evidence type="ECO:0000256" key="1">
    <source>
        <dbReference type="SAM" id="Phobius"/>
    </source>
</evidence>
<dbReference type="EMBL" id="JAAGXA010000006">
    <property type="protein sequence ID" value="NEN78571.1"/>
    <property type="molecule type" value="Genomic_DNA"/>
</dbReference>
<dbReference type="RefSeq" id="WP_163772129.1">
    <property type="nucleotide sequence ID" value="NZ_JAAGXA010000006.1"/>
</dbReference>
<name>A0A6P0HIZ0_9ACTN</name>
<gene>
    <name evidence="2" type="ORF">G3T38_09800</name>
</gene>
<protein>
    <recommendedName>
        <fullName evidence="4">DUF304 domain-containing protein</fullName>
    </recommendedName>
</protein>
<evidence type="ECO:0000313" key="3">
    <source>
        <dbReference type="Proteomes" id="UP000468687"/>
    </source>
</evidence>
<comment type="caution">
    <text evidence="2">The sequence shown here is derived from an EMBL/GenBank/DDBJ whole genome shotgun (WGS) entry which is preliminary data.</text>
</comment>
<keyword evidence="1" id="KW-0812">Transmembrane</keyword>
<dbReference type="Proteomes" id="UP000468687">
    <property type="component" value="Unassembled WGS sequence"/>
</dbReference>
<reference evidence="2 3" key="1">
    <citation type="journal article" date="2014" name="Int. J. Syst. Evol. Microbiol.">
        <title>Nocardioides zeae sp. nov., isolated from the stem of Zea mays.</title>
        <authorList>
            <person name="Glaeser S.P."/>
            <person name="McInroy J.A."/>
            <person name="Busse H.J."/>
            <person name="Kampfer P."/>
        </authorList>
    </citation>
    <scope>NUCLEOTIDE SEQUENCE [LARGE SCALE GENOMIC DNA]</scope>
    <source>
        <strain evidence="2 3">JCM 30728</strain>
    </source>
</reference>
<feature type="transmembrane region" description="Helical" evidence="1">
    <location>
        <begin position="52"/>
        <end position="71"/>
    </location>
</feature>
<feature type="transmembrane region" description="Helical" evidence="1">
    <location>
        <begin position="77"/>
        <end position="99"/>
    </location>
</feature>
<organism evidence="2 3">
    <name type="scientific">Nocardioides zeae</name>
    <dbReference type="NCBI Taxonomy" id="1457234"/>
    <lineage>
        <taxon>Bacteria</taxon>
        <taxon>Bacillati</taxon>
        <taxon>Actinomycetota</taxon>
        <taxon>Actinomycetes</taxon>
        <taxon>Propionibacteriales</taxon>
        <taxon>Nocardioidaceae</taxon>
        <taxon>Nocardioides</taxon>
    </lineage>
</organism>
<dbReference type="AlphaFoldDB" id="A0A6P0HIZ0"/>
<evidence type="ECO:0000313" key="2">
    <source>
        <dbReference type="EMBL" id="NEN78571.1"/>
    </source>
</evidence>
<proteinExistence type="predicted"/>
<keyword evidence="1" id="KW-1133">Transmembrane helix</keyword>
<sequence length="217" mass="23023">MSATSAPASVVVRRLLASEAGGYRSIARWARRRPDVPTGAEPVGYSQISGPMMWLFVIGSAVEVVVVHVLLHRWPWVQWPVLVLGVWGLVFMLGLLAGVRTHPHLLTAHALRVRSGPVLDLGIPYAAIASVSTAERPLESSAQVVGTDAPSDGGPGTWLGVAVSGGTNVQLRLVRPLTVPHPGLRGTGDLEVVEVGLWADEPRVLARELRQRAGLGG</sequence>
<evidence type="ECO:0008006" key="4">
    <source>
        <dbReference type="Google" id="ProtNLM"/>
    </source>
</evidence>
<keyword evidence="3" id="KW-1185">Reference proteome</keyword>
<accession>A0A6P0HIZ0</accession>